<keyword evidence="1" id="KW-0067">ATP-binding</keyword>
<proteinExistence type="predicted"/>
<comment type="caution">
    <text evidence="1">The sequence shown here is derived from an EMBL/GenBank/DDBJ whole genome shotgun (WGS) entry which is preliminary data.</text>
</comment>
<dbReference type="EMBL" id="MLZC01000003">
    <property type="protein sequence ID" value="OHG68019.1"/>
    <property type="molecule type" value="Genomic_DNA"/>
</dbReference>
<dbReference type="RefSeq" id="WP_070794205.1">
    <property type="nucleotide sequence ID" value="NZ_QWDP01000003.1"/>
</dbReference>
<keyword evidence="1" id="KW-0547">Nucleotide-binding</keyword>
<dbReference type="Pfam" id="PF13856">
    <property type="entry name" value="Gifsy-2"/>
    <property type="match status" value="1"/>
</dbReference>
<evidence type="ECO:0000313" key="1">
    <source>
        <dbReference type="EMBL" id="OHG68019.1"/>
    </source>
</evidence>
<dbReference type="Gene3D" id="1.20.5.110">
    <property type="match status" value="1"/>
</dbReference>
<name>A0A1S0ZJU4_SALET</name>
<organism evidence="1">
    <name type="scientific">Salmonella enterica subsp. enterica serovar Saintpaul</name>
    <dbReference type="NCBI Taxonomy" id="90105"/>
    <lineage>
        <taxon>Bacteria</taxon>
        <taxon>Pseudomonadati</taxon>
        <taxon>Pseudomonadota</taxon>
        <taxon>Gammaproteobacteria</taxon>
        <taxon>Enterobacterales</taxon>
        <taxon>Enterobacteriaceae</taxon>
        <taxon>Salmonella</taxon>
    </lineage>
</organism>
<dbReference type="GO" id="GO:0005524">
    <property type="term" value="F:ATP binding"/>
    <property type="evidence" value="ECO:0007669"/>
    <property type="project" value="UniProtKB-KW"/>
</dbReference>
<gene>
    <name evidence="1" type="ORF">A7T00_09775</name>
</gene>
<reference evidence="1" key="1">
    <citation type="submission" date="2016-09" db="EMBL/GenBank/DDBJ databases">
        <title>Whole genome sequencing of Salmonella enterica.</title>
        <authorList>
            <person name="Bell R."/>
        </authorList>
    </citation>
    <scope>NUCLEOTIDE SEQUENCE [LARGE SCALE GENOMIC DNA]</scope>
    <source>
        <strain evidence="1">CFSAN044978</strain>
    </source>
</reference>
<dbReference type="AlphaFoldDB" id="A0A1S0ZJU4"/>
<dbReference type="Gene3D" id="2.40.10.210">
    <property type="entry name" value="Phage tail proteins (gpFII-like)"/>
    <property type="match status" value="1"/>
</dbReference>
<protein>
    <submittedName>
        <fullName evidence="1">ATP-binding protein</fullName>
    </submittedName>
</protein>
<dbReference type="InterPro" id="IPR025601">
    <property type="entry name" value="ATP-bd_sugar_transptr-like"/>
</dbReference>
<dbReference type="SUPFAM" id="SSF69279">
    <property type="entry name" value="Phage tail proteins"/>
    <property type="match status" value="1"/>
</dbReference>
<sequence>MADLFDTLSERMDALTAERFGITVSINGTDHVAVESDFFAEFGPVEGSGKSLVVFSRDYAPRRGDSVVYRDRRYTVTKIRRFNGKPQLTLEECNGS</sequence>
<accession>A0A1S0ZJU4</accession>